<organism evidence="3 4">
    <name type="scientific">Pseudomonas juntendi</name>
    <dbReference type="NCBI Taxonomy" id="2666183"/>
    <lineage>
        <taxon>Bacteria</taxon>
        <taxon>Pseudomonadati</taxon>
        <taxon>Pseudomonadota</taxon>
        <taxon>Gammaproteobacteria</taxon>
        <taxon>Pseudomonadales</taxon>
        <taxon>Pseudomonadaceae</taxon>
        <taxon>Pseudomonas</taxon>
    </lineage>
</organism>
<evidence type="ECO:0000313" key="3">
    <source>
        <dbReference type="EMBL" id="MDH0760380.1"/>
    </source>
</evidence>
<evidence type="ECO:0000256" key="2">
    <source>
        <dbReference type="SAM" id="Phobius"/>
    </source>
</evidence>
<sequence>MSDHVSSNDQIESAPAPGKAGNGALVVAGVFLAVFVLYTVLAVISTAVLSLKAPVSPEDLRYASWLVNPPTFSFIASSASVFAFVIGAFRVFVGSAFGLVLLIAGAVSATAIFPSVSFRSAVLAGEAKVGCYDYTSRACTEMLGLPNSTGSDQARKIERQTSAPIELLAFVRAPVDVFKADRLNQMLDEQRLVLKEQHPHGLEAAAQPSSNHNQAGERHE</sequence>
<evidence type="ECO:0000313" key="4">
    <source>
        <dbReference type="Proteomes" id="UP001160152"/>
    </source>
</evidence>
<keyword evidence="2" id="KW-0812">Transmembrane</keyword>
<dbReference type="AlphaFoldDB" id="A0ABD4YM25"/>
<dbReference type="Proteomes" id="UP001160152">
    <property type="component" value="Unassembled WGS sequence"/>
</dbReference>
<feature type="region of interest" description="Disordered" evidence="1">
    <location>
        <begin position="201"/>
        <end position="220"/>
    </location>
</feature>
<proteinExistence type="predicted"/>
<feature type="transmembrane region" description="Helical" evidence="2">
    <location>
        <begin position="99"/>
        <end position="118"/>
    </location>
</feature>
<dbReference type="EMBL" id="JAOCBV010000002">
    <property type="protein sequence ID" value="MDH0760380.1"/>
    <property type="molecule type" value="Genomic_DNA"/>
</dbReference>
<reference evidence="3 4" key="1">
    <citation type="submission" date="2022-09" db="EMBL/GenBank/DDBJ databases">
        <title>Intensive care unit water sources are persistently colonized with multi-drug resistant bacteria and are the site of extensive horizontal gene transfer of antibiotic resistance genes.</title>
        <authorList>
            <person name="Diorio-Toth L."/>
        </authorList>
    </citation>
    <scope>NUCLEOTIDE SEQUENCE [LARGE SCALE GENOMIC DNA]</scope>
    <source>
        <strain evidence="3 4">GD03901</strain>
    </source>
</reference>
<keyword evidence="2" id="KW-0472">Membrane</keyword>
<feature type="transmembrane region" description="Helical" evidence="2">
    <location>
        <begin position="25"/>
        <end position="51"/>
    </location>
</feature>
<protein>
    <submittedName>
        <fullName evidence="3">Uncharacterized protein</fullName>
    </submittedName>
</protein>
<name>A0ABD4YM25_9PSED</name>
<dbReference type="RefSeq" id="WP_280069713.1">
    <property type="nucleotide sequence ID" value="NZ_JAOCBV010000002.1"/>
</dbReference>
<gene>
    <name evidence="3" type="ORF">N5C70_27345</name>
</gene>
<feature type="transmembrane region" description="Helical" evidence="2">
    <location>
        <begin position="72"/>
        <end position="93"/>
    </location>
</feature>
<keyword evidence="2" id="KW-1133">Transmembrane helix</keyword>
<evidence type="ECO:0000256" key="1">
    <source>
        <dbReference type="SAM" id="MobiDB-lite"/>
    </source>
</evidence>
<comment type="caution">
    <text evidence="3">The sequence shown here is derived from an EMBL/GenBank/DDBJ whole genome shotgun (WGS) entry which is preliminary data.</text>
</comment>
<accession>A0ABD4YM25</accession>